<evidence type="ECO:0000313" key="7">
    <source>
        <dbReference type="Proteomes" id="UP000179270"/>
    </source>
</evidence>
<dbReference type="GO" id="GO:0016887">
    <property type="term" value="F:ATP hydrolysis activity"/>
    <property type="evidence" value="ECO:0007669"/>
    <property type="project" value="InterPro"/>
</dbReference>
<gene>
    <name evidence="6" type="ORF">A3A74_02515</name>
</gene>
<dbReference type="Pfam" id="PF00005">
    <property type="entry name" value="ABC_tran"/>
    <property type="match status" value="1"/>
</dbReference>
<dbReference type="GO" id="GO:0005524">
    <property type="term" value="F:ATP binding"/>
    <property type="evidence" value="ECO:0007669"/>
    <property type="project" value="UniProtKB-KW"/>
</dbReference>
<dbReference type="InterPro" id="IPR003439">
    <property type="entry name" value="ABC_transporter-like_ATP-bd"/>
</dbReference>
<keyword evidence="2" id="KW-0813">Transport</keyword>
<dbReference type="PROSITE" id="PS50893">
    <property type="entry name" value="ABC_TRANSPORTER_2"/>
    <property type="match status" value="1"/>
</dbReference>
<evidence type="ECO:0000256" key="2">
    <source>
        <dbReference type="ARBA" id="ARBA00022448"/>
    </source>
</evidence>
<dbReference type="Gene3D" id="3.40.50.300">
    <property type="entry name" value="P-loop containing nucleotide triphosphate hydrolases"/>
    <property type="match status" value="1"/>
</dbReference>
<dbReference type="AlphaFoldDB" id="A0A1F7IER7"/>
<proteinExistence type="inferred from homology"/>
<dbReference type="InterPro" id="IPR027417">
    <property type="entry name" value="P-loop_NTPase"/>
</dbReference>
<evidence type="ECO:0000256" key="4">
    <source>
        <dbReference type="ARBA" id="ARBA00022840"/>
    </source>
</evidence>
<dbReference type="Proteomes" id="UP000179270">
    <property type="component" value="Unassembled WGS sequence"/>
</dbReference>
<comment type="caution">
    <text evidence="6">The sequence shown here is derived from an EMBL/GenBank/DDBJ whole genome shotgun (WGS) entry which is preliminary data.</text>
</comment>
<feature type="domain" description="ABC transporter" evidence="5">
    <location>
        <begin position="4"/>
        <end position="233"/>
    </location>
</feature>
<keyword evidence="3" id="KW-0547">Nucleotide-binding</keyword>
<dbReference type="CDD" id="cd03230">
    <property type="entry name" value="ABC_DR_subfamily_A"/>
    <property type="match status" value="1"/>
</dbReference>
<organism evidence="6 7">
    <name type="scientific">Candidatus Roizmanbacteria bacterium RIFCSPLOWO2_01_FULL_35_13</name>
    <dbReference type="NCBI Taxonomy" id="1802055"/>
    <lineage>
        <taxon>Bacteria</taxon>
        <taxon>Candidatus Roizmaniibacteriota</taxon>
    </lineage>
</organism>
<evidence type="ECO:0000256" key="1">
    <source>
        <dbReference type="ARBA" id="ARBA00005417"/>
    </source>
</evidence>
<name>A0A1F7IER7_9BACT</name>
<dbReference type="SUPFAM" id="SSF52540">
    <property type="entry name" value="P-loop containing nucleoside triphosphate hydrolases"/>
    <property type="match status" value="1"/>
</dbReference>
<dbReference type="SMART" id="SM00382">
    <property type="entry name" value="AAA"/>
    <property type="match status" value="1"/>
</dbReference>
<keyword evidence="4" id="KW-0067">ATP-binding</keyword>
<evidence type="ECO:0000259" key="5">
    <source>
        <dbReference type="PROSITE" id="PS50893"/>
    </source>
</evidence>
<evidence type="ECO:0000256" key="3">
    <source>
        <dbReference type="ARBA" id="ARBA00022741"/>
    </source>
</evidence>
<dbReference type="InterPro" id="IPR003593">
    <property type="entry name" value="AAA+_ATPase"/>
</dbReference>
<dbReference type="InterPro" id="IPR050763">
    <property type="entry name" value="ABC_transporter_ATP-binding"/>
</dbReference>
<protein>
    <recommendedName>
        <fullName evidence="5">ABC transporter domain-containing protein</fullName>
    </recommendedName>
</protein>
<sequence length="303" mass="34765">MDVLQAKNLTKKFGKFIAVDNISLSLKEGEILGLLGPNGAGKTTTIDMLLGILKSTSGEISMFDLPFEKNKVKILKQMNFSAAYVNLPWRLTVLENLYTFARLYEVKDYIGKVEKLIEEFKMTKLKNELTLKLSSGQMTRLYLCKAFINDPKILLLDEPTAFLDPDIADFTRKYILKRVKQSKTSVLFTSHNMPEVNEICDRVIFLNQGKIIAEDTPEGLIRKIKSCKVRLFFASDTKRAETLLNNFNYKFWPDNKDTIIELEEKNVGQLLGRLSLAKLKYTQITIDKPTLEDFFIKIARKKI</sequence>
<accession>A0A1F7IER7</accession>
<comment type="similarity">
    <text evidence="1">Belongs to the ABC transporter superfamily.</text>
</comment>
<dbReference type="PANTHER" id="PTHR42711">
    <property type="entry name" value="ABC TRANSPORTER ATP-BINDING PROTEIN"/>
    <property type="match status" value="1"/>
</dbReference>
<evidence type="ECO:0000313" key="6">
    <source>
        <dbReference type="EMBL" id="OGK41863.1"/>
    </source>
</evidence>
<dbReference type="PANTHER" id="PTHR42711:SF5">
    <property type="entry name" value="ABC TRANSPORTER ATP-BINDING PROTEIN NATA"/>
    <property type="match status" value="1"/>
</dbReference>
<dbReference type="STRING" id="1802055.A3A74_02515"/>
<reference evidence="6 7" key="1">
    <citation type="journal article" date="2016" name="Nat. Commun.">
        <title>Thousands of microbial genomes shed light on interconnected biogeochemical processes in an aquifer system.</title>
        <authorList>
            <person name="Anantharaman K."/>
            <person name="Brown C.T."/>
            <person name="Hug L.A."/>
            <person name="Sharon I."/>
            <person name="Castelle C.J."/>
            <person name="Probst A.J."/>
            <person name="Thomas B.C."/>
            <person name="Singh A."/>
            <person name="Wilkins M.J."/>
            <person name="Karaoz U."/>
            <person name="Brodie E.L."/>
            <person name="Williams K.H."/>
            <person name="Hubbard S.S."/>
            <person name="Banfield J.F."/>
        </authorList>
    </citation>
    <scope>NUCLEOTIDE SEQUENCE [LARGE SCALE GENOMIC DNA]</scope>
</reference>
<dbReference type="EMBL" id="MGAF01000015">
    <property type="protein sequence ID" value="OGK41863.1"/>
    <property type="molecule type" value="Genomic_DNA"/>
</dbReference>